<dbReference type="AlphaFoldDB" id="A0AAX4HXG2"/>
<gene>
    <name evidence="1" type="ORF">CDEST_00771</name>
</gene>
<dbReference type="KEGG" id="cdet:87937274"/>
<proteinExistence type="predicted"/>
<dbReference type="GeneID" id="87937274"/>
<sequence length="125" mass="13615">MRTEQAAHALLFSQADIKKAYMRASARSWILFLCKKGSYGICSEGDLRLFFPFGIGLGRTLAVRSVCLSVSLSPSPLSRTAIICGMSQRLPQSLGRNSAVHPASLIRECIPGGCSNWARVTGRQR</sequence>
<reference evidence="2" key="1">
    <citation type="journal article" date="2023" name="bioRxiv">
        <title>Complete genome of the Medicago anthracnose fungus, Colletotrichum destructivum, reveals a mini-chromosome-like region within a core chromosome.</title>
        <authorList>
            <person name="Lapalu N."/>
            <person name="Simon A."/>
            <person name="Lu A."/>
            <person name="Plaumann P.-L."/>
            <person name="Amselem J."/>
            <person name="Pigne S."/>
            <person name="Auger A."/>
            <person name="Koch C."/>
            <person name="Dallery J.-F."/>
            <person name="O'Connell R.J."/>
        </authorList>
    </citation>
    <scope>NUCLEOTIDE SEQUENCE [LARGE SCALE GENOMIC DNA]</scope>
    <source>
        <strain evidence="2">CBS 520.97</strain>
    </source>
</reference>
<dbReference type="Proteomes" id="UP001322277">
    <property type="component" value="Chromosome 1"/>
</dbReference>
<keyword evidence="2" id="KW-1185">Reference proteome</keyword>
<dbReference type="EMBL" id="CP137305">
    <property type="protein sequence ID" value="WQF75757.1"/>
    <property type="molecule type" value="Genomic_DNA"/>
</dbReference>
<evidence type="ECO:0000313" key="1">
    <source>
        <dbReference type="EMBL" id="WQF75757.1"/>
    </source>
</evidence>
<name>A0AAX4HXG2_9PEZI</name>
<protein>
    <submittedName>
        <fullName evidence="1">Uncharacterized protein</fullName>
    </submittedName>
</protein>
<dbReference type="RefSeq" id="XP_062772981.1">
    <property type="nucleotide sequence ID" value="XM_062916930.1"/>
</dbReference>
<evidence type="ECO:0000313" key="2">
    <source>
        <dbReference type="Proteomes" id="UP001322277"/>
    </source>
</evidence>
<organism evidence="1 2">
    <name type="scientific">Colletotrichum destructivum</name>
    <dbReference type="NCBI Taxonomy" id="34406"/>
    <lineage>
        <taxon>Eukaryota</taxon>
        <taxon>Fungi</taxon>
        <taxon>Dikarya</taxon>
        <taxon>Ascomycota</taxon>
        <taxon>Pezizomycotina</taxon>
        <taxon>Sordariomycetes</taxon>
        <taxon>Hypocreomycetidae</taxon>
        <taxon>Glomerellales</taxon>
        <taxon>Glomerellaceae</taxon>
        <taxon>Colletotrichum</taxon>
        <taxon>Colletotrichum destructivum species complex</taxon>
    </lineage>
</organism>
<accession>A0AAX4HXG2</accession>